<reference evidence="6" key="1">
    <citation type="submission" date="2025-08" db="UniProtKB">
        <authorList>
            <consortium name="RefSeq"/>
        </authorList>
    </citation>
    <scope>IDENTIFICATION</scope>
</reference>
<dbReference type="SUPFAM" id="SSF47874">
    <property type="entry name" value="Annexin"/>
    <property type="match status" value="1"/>
</dbReference>
<dbReference type="InParanoid" id="A0A6J2WL85"/>
<name>A0A6J2WL85_CHACN</name>
<evidence type="ECO:0000256" key="3">
    <source>
        <dbReference type="ARBA" id="ARBA00023216"/>
    </source>
</evidence>
<evidence type="ECO:0000256" key="2">
    <source>
        <dbReference type="ARBA" id="ARBA00022737"/>
    </source>
</evidence>
<dbReference type="PRINTS" id="PR00196">
    <property type="entry name" value="ANNEXIN"/>
</dbReference>
<evidence type="ECO:0000256" key="4">
    <source>
        <dbReference type="RuleBase" id="RU003540"/>
    </source>
</evidence>
<comment type="similarity">
    <text evidence="1 4">Belongs to the annexin family.</text>
</comment>
<dbReference type="PROSITE" id="PS00223">
    <property type="entry name" value="ANNEXIN_1"/>
    <property type="match status" value="1"/>
</dbReference>
<accession>A0A6J2WL85</accession>
<comment type="domain">
    <text evidence="4">A pair of annexin repeats may form one binding site for calcium and phospholipid.</text>
</comment>
<evidence type="ECO:0000313" key="5">
    <source>
        <dbReference type="Proteomes" id="UP000504632"/>
    </source>
</evidence>
<evidence type="ECO:0000256" key="1">
    <source>
        <dbReference type="ARBA" id="ARBA00007831"/>
    </source>
</evidence>
<dbReference type="AlphaFoldDB" id="A0A6J2WL85"/>
<dbReference type="GO" id="GO:0012506">
    <property type="term" value="C:vesicle membrane"/>
    <property type="evidence" value="ECO:0007669"/>
    <property type="project" value="TreeGrafter"/>
</dbReference>
<dbReference type="PROSITE" id="PS51897">
    <property type="entry name" value="ANNEXIN_2"/>
    <property type="match status" value="2"/>
</dbReference>
<dbReference type="InterPro" id="IPR018252">
    <property type="entry name" value="Annexin_repeat_CS"/>
</dbReference>
<dbReference type="PANTHER" id="PTHR10502:SF8">
    <property type="entry name" value="ANNEXIN"/>
    <property type="match status" value="1"/>
</dbReference>
<evidence type="ECO:0000313" key="6">
    <source>
        <dbReference type="RefSeq" id="XP_030644402.1"/>
    </source>
</evidence>
<dbReference type="GO" id="GO:0001786">
    <property type="term" value="F:phosphatidylserine binding"/>
    <property type="evidence" value="ECO:0007669"/>
    <property type="project" value="TreeGrafter"/>
</dbReference>
<dbReference type="GO" id="GO:0005509">
    <property type="term" value="F:calcium ion binding"/>
    <property type="evidence" value="ECO:0007669"/>
    <property type="project" value="InterPro"/>
</dbReference>
<dbReference type="GeneID" id="115824791"/>
<dbReference type="Gene3D" id="1.10.220.10">
    <property type="entry name" value="Annexin"/>
    <property type="match status" value="4"/>
</dbReference>
<dbReference type="InterPro" id="IPR037104">
    <property type="entry name" value="Annexin_sf"/>
</dbReference>
<dbReference type="GO" id="GO:0005544">
    <property type="term" value="F:calcium-dependent phospholipid binding"/>
    <property type="evidence" value="ECO:0007669"/>
    <property type="project" value="UniProtKB-KW"/>
</dbReference>
<dbReference type="InterPro" id="IPR001464">
    <property type="entry name" value="Annexin"/>
</dbReference>
<organism evidence="5 6">
    <name type="scientific">Chanos chanos</name>
    <name type="common">Milkfish</name>
    <name type="synonym">Mugil chanos</name>
    <dbReference type="NCBI Taxonomy" id="29144"/>
    <lineage>
        <taxon>Eukaryota</taxon>
        <taxon>Metazoa</taxon>
        <taxon>Chordata</taxon>
        <taxon>Craniata</taxon>
        <taxon>Vertebrata</taxon>
        <taxon>Euteleostomi</taxon>
        <taxon>Actinopterygii</taxon>
        <taxon>Neopterygii</taxon>
        <taxon>Teleostei</taxon>
        <taxon>Ostariophysi</taxon>
        <taxon>Gonorynchiformes</taxon>
        <taxon>Chanidae</taxon>
        <taxon>Chanos</taxon>
    </lineage>
</organism>
<dbReference type="GO" id="GO:0005634">
    <property type="term" value="C:nucleus"/>
    <property type="evidence" value="ECO:0007669"/>
    <property type="project" value="TreeGrafter"/>
</dbReference>
<dbReference type="FunFam" id="1.10.220.10:FF:000003">
    <property type="entry name" value="Annexin"/>
    <property type="match status" value="1"/>
</dbReference>
<keyword evidence="4" id="KW-0106">Calcium</keyword>
<dbReference type="GO" id="GO:0005886">
    <property type="term" value="C:plasma membrane"/>
    <property type="evidence" value="ECO:0007669"/>
    <property type="project" value="TreeGrafter"/>
</dbReference>
<dbReference type="GO" id="GO:0005737">
    <property type="term" value="C:cytoplasm"/>
    <property type="evidence" value="ECO:0007669"/>
    <property type="project" value="TreeGrafter"/>
</dbReference>
<sequence>TPHPPSSSTPLQPQSEEMWWGTLGSVRPFPNFRPERDIAEVQAALEVKDVQTLVRILTNRSYAQRQSLAAAYQKLIEKDLVAGLKRVLSGDLETLILGLMLTPEQFEAQRLYQAMKGLGTDEDTVLEILCVRTPQQLSAITATYNEKYKRDLEKDLVSETSGNFAKLVVALLKTLSEELNNKKADPAPWIRILTSRQPTHLNRVLSRLECERGQAVEKALEGRFGGDLRLGLTTLVHCIKNPDQYLAQRIKTMKAAIVQGVMISHSEEDMLRVRVAYLKVTGTSLYTALQEKFKGDYLQALLAICRAED</sequence>
<dbReference type="OrthoDB" id="37886at2759"/>
<keyword evidence="4" id="KW-0111">Calcium/phospholipid-binding</keyword>
<dbReference type="PANTHER" id="PTHR10502">
    <property type="entry name" value="ANNEXIN"/>
    <property type="match status" value="1"/>
</dbReference>
<dbReference type="CTD" id="450032"/>
<dbReference type="InterPro" id="IPR018502">
    <property type="entry name" value="Annexin_repeat"/>
</dbReference>
<keyword evidence="5" id="KW-1185">Reference proteome</keyword>
<feature type="non-terminal residue" evidence="6">
    <location>
        <position position="1"/>
    </location>
</feature>
<keyword evidence="2 4" id="KW-0677">Repeat</keyword>
<protein>
    <recommendedName>
        <fullName evidence="4">Annexin</fullName>
    </recommendedName>
</protein>
<gene>
    <name evidence="6" type="primary">anxa14</name>
</gene>
<dbReference type="Proteomes" id="UP000504632">
    <property type="component" value="Chromosome 12"/>
</dbReference>
<dbReference type="Pfam" id="PF00191">
    <property type="entry name" value="Annexin"/>
    <property type="match status" value="3"/>
</dbReference>
<keyword evidence="3 4" id="KW-0041">Annexin</keyword>
<proteinExistence type="inferred from homology"/>
<dbReference type="RefSeq" id="XP_030644402.1">
    <property type="nucleotide sequence ID" value="XM_030788542.1"/>
</dbReference>
<dbReference type="SMART" id="SM00335">
    <property type="entry name" value="ANX"/>
    <property type="match status" value="3"/>
</dbReference>